<dbReference type="SUPFAM" id="SSF54593">
    <property type="entry name" value="Glyoxalase/Bleomycin resistance protein/Dihydroxybiphenyl dioxygenase"/>
    <property type="match status" value="1"/>
</dbReference>
<evidence type="ECO:0000256" key="3">
    <source>
        <dbReference type="ARBA" id="ARBA00022723"/>
    </source>
</evidence>
<sequence>MIDVKGFSFIEFTSKDLNIFHNLFVNLGFTRIDDPCCVYQRFYIYEQGNIRFITSSLGGFEQYFAKLHGPSVSSFGFTVDKSREAYKEALSLGAEDAMPDIYHCAIRGVGGSKLYLTDKIENNPDNIGVGLQYIDHLTHNVNIGQMDKWADFYSRIFGFKQIRFFDIKGEKTGLVSKAMGNGKIAIPINEPTEEKSQIQEYLNEYNGEGVQHIALHTDNIYETVKQLRANGIEFLDVPDTYYKMLEERIPDHGEDLDQLKENKILVDGKKGNLLLQLFTKTYVGPIFFEIIQRKGNKGFGEGNFQALFDSIERDQMKRGVL</sequence>
<proteinExistence type="inferred from homology"/>
<evidence type="ECO:0000256" key="4">
    <source>
        <dbReference type="ARBA" id="ARBA00022737"/>
    </source>
</evidence>
<evidence type="ECO:0000313" key="7">
    <source>
        <dbReference type="EMBL" id="KKN43681.1"/>
    </source>
</evidence>
<evidence type="ECO:0000259" key="6">
    <source>
        <dbReference type="PROSITE" id="PS51819"/>
    </source>
</evidence>
<dbReference type="Pfam" id="PF14696">
    <property type="entry name" value="Glyoxalase_5"/>
    <property type="match status" value="1"/>
</dbReference>
<evidence type="ECO:0000256" key="2">
    <source>
        <dbReference type="ARBA" id="ARBA00005877"/>
    </source>
</evidence>
<dbReference type="GO" id="GO:0003868">
    <property type="term" value="F:4-hydroxyphenylpyruvate dioxygenase activity"/>
    <property type="evidence" value="ECO:0007669"/>
    <property type="project" value="InterPro"/>
</dbReference>
<dbReference type="InterPro" id="IPR005956">
    <property type="entry name" value="4OHPhenylPyrv_dOase"/>
</dbReference>
<dbReference type="NCBIfam" id="TIGR01263">
    <property type="entry name" value="4HPPD"/>
    <property type="match status" value="1"/>
</dbReference>
<dbReference type="InterPro" id="IPR004360">
    <property type="entry name" value="Glyas_Fos-R_dOase_dom"/>
</dbReference>
<dbReference type="PANTHER" id="PTHR11959">
    <property type="entry name" value="4-HYDROXYPHENYLPYRUVATE DIOXYGENASE"/>
    <property type="match status" value="1"/>
</dbReference>
<dbReference type="FunFam" id="3.10.180.10:FF:000007">
    <property type="entry name" value="4-hydroxyphenylpyruvate dioxygenase"/>
    <property type="match status" value="1"/>
</dbReference>
<dbReference type="AlphaFoldDB" id="A0A0F9T3U0"/>
<reference evidence="7" key="1">
    <citation type="journal article" date="2015" name="Nature">
        <title>Complex archaea that bridge the gap between prokaryotes and eukaryotes.</title>
        <authorList>
            <person name="Spang A."/>
            <person name="Saw J.H."/>
            <person name="Jorgensen S.L."/>
            <person name="Zaremba-Niedzwiedzka K."/>
            <person name="Martijn J."/>
            <person name="Lind A.E."/>
            <person name="van Eijk R."/>
            <person name="Schleper C."/>
            <person name="Guy L."/>
            <person name="Ettema T.J."/>
        </authorList>
    </citation>
    <scope>NUCLEOTIDE SEQUENCE</scope>
</reference>
<dbReference type="Gene3D" id="3.10.180.10">
    <property type="entry name" value="2,3-Dihydroxybiphenyl 1,2-Dioxygenase, domain 1"/>
    <property type="match status" value="2"/>
</dbReference>
<feature type="domain" description="VOC" evidence="6">
    <location>
        <begin position="6"/>
        <end position="134"/>
    </location>
</feature>
<dbReference type="GO" id="GO:0046872">
    <property type="term" value="F:metal ion binding"/>
    <property type="evidence" value="ECO:0007669"/>
    <property type="project" value="UniProtKB-KW"/>
</dbReference>
<evidence type="ECO:0000256" key="5">
    <source>
        <dbReference type="ARBA" id="ARBA00023004"/>
    </source>
</evidence>
<comment type="caution">
    <text evidence="7">The sequence shown here is derived from an EMBL/GenBank/DDBJ whole genome shotgun (WGS) entry which is preliminary data.</text>
</comment>
<dbReference type="InterPro" id="IPR041735">
    <property type="entry name" value="4OHPhenylPyrv_dOase_C"/>
</dbReference>
<dbReference type="CDD" id="cd07250">
    <property type="entry name" value="HPPD_C_like"/>
    <property type="match status" value="1"/>
</dbReference>
<dbReference type="PIRSF" id="PIRSF009283">
    <property type="entry name" value="HPP_dOase"/>
    <property type="match status" value="1"/>
</dbReference>
<dbReference type="InterPro" id="IPR037523">
    <property type="entry name" value="VOC_core"/>
</dbReference>
<dbReference type="PANTHER" id="PTHR11959:SF1">
    <property type="entry name" value="4-HYDROXYPHENYLPYRUVATE DIOXYGENASE"/>
    <property type="match status" value="1"/>
</dbReference>
<gene>
    <name evidence="7" type="ORF">LCGC14_0700810</name>
</gene>
<comment type="similarity">
    <text evidence="2">Belongs to the 4HPPD family.</text>
</comment>
<dbReference type="PROSITE" id="PS51819">
    <property type="entry name" value="VOC"/>
    <property type="match status" value="2"/>
</dbReference>
<dbReference type="Pfam" id="PF00903">
    <property type="entry name" value="Glyoxalase"/>
    <property type="match status" value="1"/>
</dbReference>
<protein>
    <recommendedName>
        <fullName evidence="6">VOC domain-containing protein</fullName>
    </recommendedName>
</protein>
<dbReference type="GO" id="GO:0006572">
    <property type="term" value="P:L-tyrosine catabolic process"/>
    <property type="evidence" value="ECO:0007669"/>
    <property type="project" value="TreeGrafter"/>
</dbReference>
<keyword evidence="3" id="KW-0479">Metal-binding</keyword>
<accession>A0A0F9T3U0</accession>
<dbReference type="InterPro" id="IPR029068">
    <property type="entry name" value="Glyas_Bleomycin-R_OHBP_Dase"/>
</dbReference>
<evidence type="ECO:0000256" key="1">
    <source>
        <dbReference type="ARBA" id="ARBA00001962"/>
    </source>
</evidence>
<keyword evidence="4" id="KW-0677">Repeat</keyword>
<dbReference type="EMBL" id="LAZR01001496">
    <property type="protein sequence ID" value="KKN43681.1"/>
    <property type="molecule type" value="Genomic_DNA"/>
</dbReference>
<comment type="cofactor">
    <cofactor evidence="1">
        <name>Fe cation</name>
        <dbReference type="ChEBI" id="CHEBI:24875"/>
    </cofactor>
</comment>
<name>A0A0F9T3U0_9ZZZZ</name>
<feature type="domain" description="VOC" evidence="6">
    <location>
        <begin position="133"/>
        <end position="280"/>
    </location>
</feature>
<organism evidence="7">
    <name type="scientific">marine sediment metagenome</name>
    <dbReference type="NCBI Taxonomy" id="412755"/>
    <lineage>
        <taxon>unclassified sequences</taxon>
        <taxon>metagenomes</taxon>
        <taxon>ecological metagenomes</taxon>
    </lineage>
</organism>
<keyword evidence="5" id="KW-0408">Iron</keyword>